<dbReference type="GO" id="GO:0008270">
    <property type="term" value="F:zinc ion binding"/>
    <property type="evidence" value="ECO:0007669"/>
    <property type="project" value="UniProtKB-KW"/>
</dbReference>
<accession>A0ABD3RV84</accession>
<name>A0ABD3RV84_9STRA</name>
<evidence type="ECO:0000259" key="3">
    <source>
        <dbReference type="PROSITE" id="PS50158"/>
    </source>
</evidence>
<dbReference type="EMBL" id="JALLPB020000164">
    <property type="protein sequence ID" value="KAL3816116.1"/>
    <property type="molecule type" value="Genomic_DNA"/>
</dbReference>
<protein>
    <recommendedName>
        <fullName evidence="3">CCHC-type domain-containing protein</fullName>
    </recommendedName>
</protein>
<keyword evidence="5" id="KW-1185">Reference proteome</keyword>
<proteinExistence type="predicted"/>
<dbReference type="PROSITE" id="PS50158">
    <property type="entry name" value="ZF_CCHC"/>
    <property type="match status" value="1"/>
</dbReference>
<dbReference type="Gene3D" id="4.10.60.10">
    <property type="entry name" value="Zinc finger, CCHC-type"/>
    <property type="match status" value="1"/>
</dbReference>
<feature type="domain" description="CCHC-type" evidence="3">
    <location>
        <begin position="189"/>
        <end position="204"/>
    </location>
</feature>
<gene>
    <name evidence="4" type="ORF">ACHAXA_011613</name>
</gene>
<dbReference type="Gene3D" id="3.40.1440.10">
    <property type="entry name" value="GIY-YIG endonuclease"/>
    <property type="match status" value="1"/>
</dbReference>
<feature type="compositionally biased region" description="Low complexity" evidence="2">
    <location>
        <begin position="138"/>
        <end position="149"/>
    </location>
</feature>
<evidence type="ECO:0000256" key="2">
    <source>
        <dbReference type="SAM" id="MobiDB-lite"/>
    </source>
</evidence>
<keyword evidence="1" id="KW-0479">Metal-binding</keyword>
<dbReference type="Proteomes" id="UP001530377">
    <property type="component" value="Unassembled WGS sequence"/>
</dbReference>
<dbReference type="InterPro" id="IPR000305">
    <property type="entry name" value="GIY-YIG_endonuc"/>
</dbReference>
<dbReference type="InterPro" id="IPR001878">
    <property type="entry name" value="Znf_CCHC"/>
</dbReference>
<reference evidence="4 5" key="1">
    <citation type="submission" date="2024-10" db="EMBL/GenBank/DDBJ databases">
        <title>Updated reference genomes for cyclostephanoid diatoms.</title>
        <authorList>
            <person name="Roberts W.R."/>
            <person name="Alverson A.J."/>
        </authorList>
    </citation>
    <scope>NUCLEOTIDE SEQUENCE [LARGE SCALE GENOMIC DNA]</scope>
    <source>
        <strain evidence="4 5">AJA228-03</strain>
    </source>
</reference>
<keyword evidence="1" id="KW-0863">Zinc-finger</keyword>
<dbReference type="SUPFAM" id="SSF82771">
    <property type="entry name" value="GIY-YIG endonuclease"/>
    <property type="match status" value="1"/>
</dbReference>
<dbReference type="Pfam" id="PF01541">
    <property type="entry name" value="GIY-YIG"/>
    <property type="match status" value="1"/>
</dbReference>
<dbReference type="SMART" id="SM00343">
    <property type="entry name" value="ZnF_C2HC"/>
    <property type="match status" value="1"/>
</dbReference>
<dbReference type="InterPro" id="IPR036875">
    <property type="entry name" value="Znf_CCHC_sf"/>
</dbReference>
<keyword evidence="1" id="KW-0862">Zinc</keyword>
<evidence type="ECO:0000313" key="5">
    <source>
        <dbReference type="Proteomes" id="UP001530377"/>
    </source>
</evidence>
<comment type="caution">
    <text evidence="4">The sequence shown here is derived from an EMBL/GenBank/DDBJ whole genome shotgun (WGS) entry which is preliminary data.</text>
</comment>
<feature type="region of interest" description="Disordered" evidence="2">
    <location>
        <begin position="128"/>
        <end position="164"/>
    </location>
</feature>
<dbReference type="SUPFAM" id="SSF57756">
    <property type="entry name" value="Retrovirus zinc finger-like domains"/>
    <property type="match status" value="1"/>
</dbReference>
<evidence type="ECO:0000313" key="4">
    <source>
        <dbReference type="EMBL" id="KAL3816116.1"/>
    </source>
</evidence>
<sequence length="210" mass="23504">MIEGKTVYVLELADGRYYVGSTSNRKRRYNEHASRRGSKWTRIHAPLCVHEEYRRVPSPFLLGMESRVTANLMLRYGVNNVRGSMFCTTRDYHMGDVDSLTRFLGHYNDMDYREVYAKLSRILPMPPADNVRGGGGTSTSASRTAMTANSRRRRKYHGGNYDSGHDIHYGNNNNNVDGGNHHPRGATLCYNCGELGHIAASCPNNRGGGA</sequence>
<organism evidence="4 5">
    <name type="scientific">Cyclostephanos tholiformis</name>
    <dbReference type="NCBI Taxonomy" id="382380"/>
    <lineage>
        <taxon>Eukaryota</taxon>
        <taxon>Sar</taxon>
        <taxon>Stramenopiles</taxon>
        <taxon>Ochrophyta</taxon>
        <taxon>Bacillariophyta</taxon>
        <taxon>Coscinodiscophyceae</taxon>
        <taxon>Thalassiosirophycidae</taxon>
        <taxon>Stephanodiscales</taxon>
        <taxon>Stephanodiscaceae</taxon>
        <taxon>Cyclostephanos</taxon>
    </lineage>
</organism>
<dbReference type="Pfam" id="PF00098">
    <property type="entry name" value="zf-CCHC"/>
    <property type="match status" value="1"/>
</dbReference>
<evidence type="ECO:0000256" key="1">
    <source>
        <dbReference type="PROSITE-ProRule" id="PRU00047"/>
    </source>
</evidence>
<dbReference type="AlphaFoldDB" id="A0ABD3RV84"/>
<dbReference type="InterPro" id="IPR035901">
    <property type="entry name" value="GIY-YIG_endonuc_sf"/>
</dbReference>